<dbReference type="AlphaFoldDB" id="A0A484MPQ1"/>
<dbReference type="EMBL" id="OOIL02003968">
    <property type="protein sequence ID" value="VFQ90096.1"/>
    <property type="molecule type" value="Genomic_DNA"/>
</dbReference>
<reference evidence="1 2" key="1">
    <citation type="submission" date="2018-04" db="EMBL/GenBank/DDBJ databases">
        <authorList>
            <person name="Vogel A."/>
        </authorList>
    </citation>
    <scope>NUCLEOTIDE SEQUENCE [LARGE SCALE GENOMIC DNA]</scope>
</reference>
<evidence type="ECO:0000313" key="1">
    <source>
        <dbReference type="EMBL" id="VFQ90096.1"/>
    </source>
</evidence>
<gene>
    <name evidence="1" type="ORF">CCAM_LOCUS31872</name>
</gene>
<name>A0A484MPQ1_9ASTE</name>
<dbReference type="Proteomes" id="UP000595140">
    <property type="component" value="Unassembled WGS sequence"/>
</dbReference>
<sequence length="25" mass="2897">RYEVALNEFQRASYLILQVTDPLGT</sequence>
<accession>A0A484MPQ1</accession>
<organism evidence="1 2">
    <name type="scientific">Cuscuta campestris</name>
    <dbReference type="NCBI Taxonomy" id="132261"/>
    <lineage>
        <taxon>Eukaryota</taxon>
        <taxon>Viridiplantae</taxon>
        <taxon>Streptophyta</taxon>
        <taxon>Embryophyta</taxon>
        <taxon>Tracheophyta</taxon>
        <taxon>Spermatophyta</taxon>
        <taxon>Magnoliopsida</taxon>
        <taxon>eudicotyledons</taxon>
        <taxon>Gunneridae</taxon>
        <taxon>Pentapetalae</taxon>
        <taxon>asterids</taxon>
        <taxon>lamiids</taxon>
        <taxon>Solanales</taxon>
        <taxon>Convolvulaceae</taxon>
        <taxon>Cuscuteae</taxon>
        <taxon>Cuscuta</taxon>
        <taxon>Cuscuta subgen. Grammica</taxon>
        <taxon>Cuscuta sect. Cleistogrammica</taxon>
    </lineage>
</organism>
<proteinExistence type="predicted"/>
<keyword evidence="2" id="KW-1185">Reference proteome</keyword>
<protein>
    <submittedName>
        <fullName evidence="1">Uncharacterized protein</fullName>
    </submittedName>
</protein>
<feature type="non-terminal residue" evidence="1">
    <location>
        <position position="1"/>
    </location>
</feature>
<evidence type="ECO:0000313" key="2">
    <source>
        <dbReference type="Proteomes" id="UP000595140"/>
    </source>
</evidence>